<organism evidence="2 3">
    <name type="scientific">Frankia umida</name>
    <dbReference type="NCBI Taxonomy" id="573489"/>
    <lineage>
        <taxon>Bacteria</taxon>
        <taxon>Bacillati</taxon>
        <taxon>Actinomycetota</taxon>
        <taxon>Actinomycetes</taxon>
        <taxon>Frankiales</taxon>
        <taxon>Frankiaceae</taxon>
        <taxon>Frankia</taxon>
    </lineage>
</organism>
<sequence length="52" mass="6099">MGKPQILSEEPDANERHEETGPVFRPPKMAYHPGDQEQQPTGRTKRHIKWMM</sequence>
<feature type="region of interest" description="Disordered" evidence="1">
    <location>
        <begin position="1"/>
        <end position="52"/>
    </location>
</feature>
<protein>
    <submittedName>
        <fullName evidence="2">Uncharacterized protein</fullName>
    </submittedName>
</protein>
<accession>A0ABT0K0M9</accession>
<dbReference type="EMBL" id="JALKFT010000016">
    <property type="protein sequence ID" value="MCK9877365.1"/>
    <property type="molecule type" value="Genomic_DNA"/>
</dbReference>
<feature type="compositionally biased region" description="Basic residues" evidence="1">
    <location>
        <begin position="43"/>
        <end position="52"/>
    </location>
</feature>
<evidence type="ECO:0000256" key="1">
    <source>
        <dbReference type="SAM" id="MobiDB-lite"/>
    </source>
</evidence>
<reference evidence="2 3" key="1">
    <citation type="submission" date="2022-04" db="EMBL/GenBank/DDBJ databases">
        <title>Genome diversity in the genus Frankia.</title>
        <authorList>
            <person name="Carlos-Shanley C."/>
            <person name="Hahn D."/>
        </authorList>
    </citation>
    <scope>NUCLEOTIDE SEQUENCE [LARGE SCALE GENOMIC DNA]</scope>
    <source>
        <strain evidence="2 3">Ag45/Mut15</strain>
    </source>
</reference>
<evidence type="ECO:0000313" key="3">
    <source>
        <dbReference type="Proteomes" id="UP001201873"/>
    </source>
</evidence>
<name>A0ABT0K0M9_9ACTN</name>
<comment type="caution">
    <text evidence="2">The sequence shown here is derived from an EMBL/GenBank/DDBJ whole genome shotgun (WGS) entry which is preliminary data.</text>
</comment>
<evidence type="ECO:0000313" key="2">
    <source>
        <dbReference type="EMBL" id="MCK9877365.1"/>
    </source>
</evidence>
<dbReference type="RefSeq" id="WP_248825620.1">
    <property type="nucleotide sequence ID" value="NZ_JALKFT010000016.1"/>
</dbReference>
<keyword evidence="3" id="KW-1185">Reference proteome</keyword>
<gene>
    <name evidence="2" type="ORF">MXD59_16580</name>
</gene>
<proteinExistence type="predicted"/>
<dbReference type="Proteomes" id="UP001201873">
    <property type="component" value="Unassembled WGS sequence"/>
</dbReference>